<feature type="transmembrane region" description="Helical" evidence="7">
    <location>
        <begin position="207"/>
        <end position="226"/>
    </location>
</feature>
<keyword evidence="4 7" id="KW-1133">Transmembrane helix</keyword>
<dbReference type="GO" id="GO:0015297">
    <property type="term" value="F:antiporter activity"/>
    <property type="evidence" value="ECO:0007669"/>
    <property type="project" value="InterPro"/>
</dbReference>
<evidence type="ECO:0000256" key="3">
    <source>
        <dbReference type="ARBA" id="ARBA00022692"/>
    </source>
</evidence>
<evidence type="ECO:0000313" key="9">
    <source>
        <dbReference type="EMBL" id="AXK34309.1"/>
    </source>
</evidence>
<protein>
    <submittedName>
        <fullName evidence="9">Cation/H(+) antiporter</fullName>
    </submittedName>
</protein>
<evidence type="ECO:0000256" key="2">
    <source>
        <dbReference type="ARBA" id="ARBA00022448"/>
    </source>
</evidence>
<dbReference type="Proteomes" id="UP000254425">
    <property type="component" value="Chromosome"/>
</dbReference>
<dbReference type="PANTHER" id="PTHR32468:SF0">
    <property type="entry name" value="K(+)_H(+) ANTIPORTER 1"/>
    <property type="match status" value="1"/>
</dbReference>
<dbReference type="GO" id="GO:1902600">
    <property type="term" value="P:proton transmembrane transport"/>
    <property type="evidence" value="ECO:0007669"/>
    <property type="project" value="InterPro"/>
</dbReference>
<sequence>MKNVEHAEWITITALGGIALVLALAVLFTALARRLRQPAVIGEIMAGICLGPSLLGLFPGDLPARLFPGEVRSHLELVAQIGLLLFMFILGWDFDYAELRGDRRTLGTVWFGAWLFPMALGVLLAWLLYFHSDIAGGREGPGFGVFALFLGTALAIAAFPVLGRIITERGLQHTRTGALALALAALDDILAWSLLAVVVAWAQASGIGSFLGTMGWGAVYVAVMLVVVRPVLERLARFARHGAPYAAMIVAAGALGSAHVTGKLGLHVILGAFLFGLIMPRHTEPAVLRTAAREPLERISRLLLPLLFVVTGLSLDLTALSATGAAYALLVVVVACAGKFGGVLLSARMTGMGWHQATTLGVLMNTRGLTQLVILNAGLGLGLLSSELFTVMVVMALCTTVMTAPLLSLLLRRGAPAEAGGPAGAEETGLVAAGDGHADAVPAAPRA</sequence>
<organism evidence="9 10">
    <name type="scientific">Streptomyces armeniacus</name>
    <dbReference type="NCBI Taxonomy" id="83291"/>
    <lineage>
        <taxon>Bacteria</taxon>
        <taxon>Bacillati</taxon>
        <taxon>Actinomycetota</taxon>
        <taxon>Actinomycetes</taxon>
        <taxon>Kitasatosporales</taxon>
        <taxon>Streptomycetaceae</taxon>
        <taxon>Streptomyces</taxon>
    </lineage>
</organism>
<dbReference type="RefSeq" id="WP_208879668.1">
    <property type="nucleotide sequence ID" value="NZ_CP031320.1"/>
</dbReference>
<dbReference type="AlphaFoldDB" id="A0A345XRP3"/>
<keyword evidence="3 7" id="KW-0812">Transmembrane</keyword>
<feature type="transmembrane region" description="Helical" evidence="7">
    <location>
        <begin position="143"/>
        <end position="166"/>
    </location>
</feature>
<accession>A0A345XRP3</accession>
<reference evidence="9 10" key="1">
    <citation type="submission" date="2018-07" db="EMBL/GenBank/DDBJ databases">
        <title>Draft genome of the type strain Streptomyces armeniacus ATCC 15676.</title>
        <authorList>
            <person name="Labana P."/>
            <person name="Gosse J.T."/>
            <person name="Boddy C.N."/>
        </authorList>
    </citation>
    <scope>NUCLEOTIDE SEQUENCE [LARGE SCALE GENOMIC DNA]</scope>
    <source>
        <strain evidence="9 10">ATCC 15676</strain>
    </source>
</reference>
<dbReference type="KEGG" id="sarm:DVA86_18295"/>
<feature type="transmembrane region" description="Helical" evidence="7">
    <location>
        <begin position="302"/>
        <end position="320"/>
    </location>
</feature>
<keyword evidence="10" id="KW-1185">Reference proteome</keyword>
<evidence type="ECO:0000256" key="1">
    <source>
        <dbReference type="ARBA" id="ARBA00004141"/>
    </source>
</evidence>
<evidence type="ECO:0000313" key="10">
    <source>
        <dbReference type="Proteomes" id="UP000254425"/>
    </source>
</evidence>
<evidence type="ECO:0000256" key="5">
    <source>
        <dbReference type="ARBA" id="ARBA00023065"/>
    </source>
</evidence>
<dbReference type="InterPro" id="IPR050794">
    <property type="entry name" value="CPA2_transporter"/>
</dbReference>
<feature type="transmembrane region" description="Helical" evidence="7">
    <location>
        <begin position="12"/>
        <end position="32"/>
    </location>
</feature>
<keyword evidence="6 7" id="KW-0472">Membrane</keyword>
<dbReference type="InterPro" id="IPR006153">
    <property type="entry name" value="Cation/H_exchanger_TM"/>
</dbReference>
<keyword evidence="5" id="KW-0406">Ion transport</keyword>
<feature type="transmembrane region" description="Helical" evidence="7">
    <location>
        <begin position="391"/>
        <end position="411"/>
    </location>
</feature>
<dbReference type="GO" id="GO:0016020">
    <property type="term" value="C:membrane"/>
    <property type="evidence" value="ECO:0007669"/>
    <property type="project" value="UniProtKB-SubCell"/>
</dbReference>
<gene>
    <name evidence="9" type="ORF">DVA86_18295</name>
</gene>
<feature type="domain" description="Cation/H+ exchanger transmembrane" evidence="8">
    <location>
        <begin position="23"/>
        <end position="407"/>
    </location>
</feature>
<feature type="transmembrane region" description="Helical" evidence="7">
    <location>
        <begin position="178"/>
        <end position="201"/>
    </location>
</feature>
<evidence type="ECO:0000256" key="4">
    <source>
        <dbReference type="ARBA" id="ARBA00022989"/>
    </source>
</evidence>
<feature type="transmembrane region" description="Helical" evidence="7">
    <location>
        <begin position="39"/>
        <end position="58"/>
    </location>
</feature>
<dbReference type="InterPro" id="IPR038770">
    <property type="entry name" value="Na+/solute_symporter_sf"/>
</dbReference>
<comment type="subcellular location">
    <subcellularLocation>
        <location evidence="1">Membrane</location>
        <topology evidence="1">Multi-pass membrane protein</topology>
    </subcellularLocation>
</comment>
<evidence type="ECO:0000256" key="6">
    <source>
        <dbReference type="ARBA" id="ARBA00023136"/>
    </source>
</evidence>
<feature type="transmembrane region" description="Helical" evidence="7">
    <location>
        <begin position="78"/>
        <end position="97"/>
    </location>
</feature>
<feature type="transmembrane region" description="Helical" evidence="7">
    <location>
        <begin position="326"/>
        <end position="347"/>
    </location>
</feature>
<feature type="transmembrane region" description="Helical" evidence="7">
    <location>
        <begin position="238"/>
        <end position="258"/>
    </location>
</feature>
<dbReference type="PANTHER" id="PTHR32468">
    <property type="entry name" value="CATION/H + ANTIPORTER"/>
    <property type="match status" value="1"/>
</dbReference>
<name>A0A345XRP3_9ACTN</name>
<feature type="transmembrane region" description="Helical" evidence="7">
    <location>
        <begin position="264"/>
        <end position="281"/>
    </location>
</feature>
<keyword evidence="2" id="KW-0813">Transport</keyword>
<evidence type="ECO:0000256" key="7">
    <source>
        <dbReference type="SAM" id="Phobius"/>
    </source>
</evidence>
<evidence type="ECO:0000259" key="8">
    <source>
        <dbReference type="Pfam" id="PF00999"/>
    </source>
</evidence>
<proteinExistence type="predicted"/>
<dbReference type="Gene3D" id="1.20.1530.20">
    <property type="match status" value="1"/>
</dbReference>
<feature type="transmembrane region" description="Helical" evidence="7">
    <location>
        <begin position="109"/>
        <end position="131"/>
    </location>
</feature>
<dbReference type="Pfam" id="PF00999">
    <property type="entry name" value="Na_H_Exchanger"/>
    <property type="match status" value="1"/>
</dbReference>
<dbReference type="EMBL" id="CP031320">
    <property type="protein sequence ID" value="AXK34309.1"/>
    <property type="molecule type" value="Genomic_DNA"/>
</dbReference>
<feature type="transmembrane region" description="Helical" evidence="7">
    <location>
        <begin position="368"/>
        <end position="385"/>
    </location>
</feature>